<dbReference type="Pfam" id="PF01569">
    <property type="entry name" value="PAP2"/>
    <property type="match status" value="1"/>
</dbReference>
<feature type="transmembrane region" description="Helical" evidence="1">
    <location>
        <begin position="110"/>
        <end position="131"/>
    </location>
</feature>
<accession>A0A3E5GG15</accession>
<evidence type="ECO:0000313" key="7">
    <source>
        <dbReference type="Proteomes" id="UP001060104"/>
    </source>
</evidence>
<dbReference type="CDD" id="cd03395">
    <property type="entry name" value="PAP2_like_4"/>
    <property type="match status" value="1"/>
</dbReference>
<dbReference type="SMART" id="SM00014">
    <property type="entry name" value="acidPPc"/>
    <property type="match status" value="1"/>
</dbReference>
<evidence type="ECO:0000313" key="3">
    <source>
        <dbReference type="EMBL" id="CUP96829.1"/>
    </source>
</evidence>
<name>A0A3E5GG15_9BACE</name>
<protein>
    <submittedName>
        <fullName evidence="4">Lipid A 4'-phosphatase</fullName>
        <ecNumber evidence="4">3.1.-.-</ecNumber>
    </submittedName>
    <submittedName>
        <fullName evidence="3">Membrane-associated phospholipid phosphatase</fullName>
    </submittedName>
</protein>
<keyword evidence="1" id="KW-1133">Transmembrane helix</keyword>
<dbReference type="InterPro" id="IPR036938">
    <property type="entry name" value="PAP2/HPO_sf"/>
</dbReference>
<dbReference type="AlphaFoldDB" id="A0A3E5GG15"/>
<keyword evidence="4" id="KW-0378">Hydrolase</keyword>
<feature type="transmembrane region" description="Helical" evidence="1">
    <location>
        <begin position="56"/>
        <end position="79"/>
    </location>
</feature>
<dbReference type="Proteomes" id="UP001204548">
    <property type="component" value="Unassembled WGS sequence"/>
</dbReference>
<accession>A0A174SQJ7</accession>
<dbReference type="Proteomes" id="UP001060104">
    <property type="component" value="Chromosome"/>
</dbReference>
<feature type="transmembrane region" description="Helical" evidence="1">
    <location>
        <begin position="207"/>
        <end position="225"/>
    </location>
</feature>
<dbReference type="PANTHER" id="PTHR14969:SF13">
    <property type="entry name" value="AT30094P"/>
    <property type="match status" value="1"/>
</dbReference>
<proteinExistence type="predicted"/>
<feature type="transmembrane region" description="Helical" evidence="1">
    <location>
        <begin position="162"/>
        <end position="180"/>
    </location>
</feature>
<dbReference type="Proteomes" id="UP000095606">
    <property type="component" value="Unassembled WGS sequence"/>
</dbReference>
<feature type="transmembrane region" description="Helical" evidence="1">
    <location>
        <begin position="26"/>
        <end position="49"/>
    </location>
</feature>
<reference evidence="3 6" key="1">
    <citation type="submission" date="2015-09" db="EMBL/GenBank/DDBJ databases">
        <authorList>
            <consortium name="Pathogen Informatics"/>
        </authorList>
    </citation>
    <scope>NUCLEOTIDE SEQUENCE [LARGE SCALE GENOMIC DNA]</scope>
    <source>
        <strain evidence="3 6">2789STDY5834846</strain>
    </source>
</reference>
<evidence type="ECO:0000313" key="6">
    <source>
        <dbReference type="Proteomes" id="UP000095606"/>
    </source>
</evidence>
<evidence type="ECO:0000259" key="2">
    <source>
        <dbReference type="SMART" id="SM00014"/>
    </source>
</evidence>
<dbReference type="InterPro" id="IPR000326">
    <property type="entry name" value="PAP2/HPO"/>
</dbReference>
<keyword evidence="1" id="KW-0812">Transmembrane</keyword>
<gene>
    <name evidence="4" type="primary">lpxF</name>
    <name evidence="3" type="ORF">ERS852461_03864</name>
    <name evidence="4" type="ORF">NXW97_22325</name>
    <name evidence="5" type="ORF">NXY30_26020</name>
</gene>
<feature type="domain" description="Phosphatidic acid phosphatase type 2/haloperoxidase" evidence="2">
    <location>
        <begin position="60"/>
        <end position="177"/>
    </location>
</feature>
<dbReference type="SUPFAM" id="SSF48317">
    <property type="entry name" value="Acid phosphatase/Vanadium-dependent haloperoxidase"/>
    <property type="match status" value="1"/>
</dbReference>
<dbReference type="PANTHER" id="PTHR14969">
    <property type="entry name" value="SPHINGOSINE-1-PHOSPHATE PHOSPHOHYDROLASE"/>
    <property type="match status" value="1"/>
</dbReference>
<sequence length="227" mass="25504">MIEFLSDIDTQLLLFFNGIHSPFWDYFMSAFTGKVIWVPMYASILYILLKNFHWKVALCYVIAIALTITFADQMCNSFLRPLVGRLRPSNPENPIADLVYIVNGRQGGGFGFPSCHAANSFGLAIFLICLFRKRWLSIFIVLWAFTNSYTRLYLGLHYPGDLVAGAIIGGFGGWLFYFIAHKLTARLQSDTPTPALEKGTGMKQTEVMIYTGLLTLAGIIIYSIVQS</sequence>
<feature type="transmembrane region" description="Helical" evidence="1">
    <location>
        <begin position="138"/>
        <end position="156"/>
    </location>
</feature>
<evidence type="ECO:0000313" key="4">
    <source>
        <dbReference type="EMBL" id="MCS2794697.1"/>
    </source>
</evidence>
<dbReference type="RefSeq" id="WP_010539067.1">
    <property type="nucleotide sequence ID" value="NZ_CABMFH010000007.1"/>
</dbReference>
<dbReference type="Gene3D" id="1.20.144.10">
    <property type="entry name" value="Phosphatidic acid phosphatase type 2/haloperoxidase"/>
    <property type="match status" value="1"/>
</dbReference>
<dbReference type="EMBL" id="JANUTS010000001">
    <property type="protein sequence ID" value="MCS2794697.1"/>
    <property type="molecule type" value="Genomic_DNA"/>
</dbReference>
<dbReference type="EMBL" id="CP103141">
    <property type="protein sequence ID" value="UVQ74370.1"/>
    <property type="molecule type" value="Genomic_DNA"/>
</dbReference>
<reference evidence="4" key="2">
    <citation type="submission" date="2022-08" db="EMBL/GenBank/DDBJ databases">
        <title>Genome Sequencing of Bacteroides fragilis Group Isolates with Nanopore Technology.</title>
        <authorList>
            <person name="Tisza M.J."/>
            <person name="Smith D."/>
            <person name="Dekker J.P."/>
        </authorList>
    </citation>
    <scope>NUCLEOTIDE SEQUENCE</scope>
    <source>
        <strain evidence="4">BFG-351</strain>
        <strain evidence="5">BFG-527</strain>
    </source>
</reference>
<evidence type="ECO:0000256" key="1">
    <source>
        <dbReference type="SAM" id="Phobius"/>
    </source>
</evidence>
<keyword evidence="7" id="KW-1185">Reference proteome</keyword>
<dbReference type="EMBL" id="CZAE01000021">
    <property type="protein sequence ID" value="CUP96829.1"/>
    <property type="molecule type" value="Genomic_DNA"/>
</dbReference>
<organism evidence="3 6">
    <name type="scientific">Bacteroides faecis</name>
    <dbReference type="NCBI Taxonomy" id="674529"/>
    <lineage>
        <taxon>Bacteria</taxon>
        <taxon>Pseudomonadati</taxon>
        <taxon>Bacteroidota</taxon>
        <taxon>Bacteroidia</taxon>
        <taxon>Bacteroidales</taxon>
        <taxon>Bacteroidaceae</taxon>
        <taxon>Bacteroides</taxon>
    </lineage>
</organism>
<dbReference type="EC" id="3.1.-.-" evidence="4"/>
<dbReference type="GeneID" id="69591617"/>
<evidence type="ECO:0000313" key="5">
    <source>
        <dbReference type="EMBL" id="UVQ74370.1"/>
    </source>
</evidence>
<keyword evidence="1" id="KW-0472">Membrane</keyword>
<dbReference type="GO" id="GO:0016787">
    <property type="term" value="F:hydrolase activity"/>
    <property type="evidence" value="ECO:0007669"/>
    <property type="project" value="UniProtKB-KW"/>
</dbReference>